<gene>
    <name evidence="2" type="ORF">POL68_09720</name>
</gene>
<comment type="caution">
    <text evidence="2">The sequence shown here is derived from an EMBL/GenBank/DDBJ whole genome shotgun (WGS) entry which is preliminary data.</text>
</comment>
<keyword evidence="2" id="KW-0255">Endonuclease</keyword>
<dbReference type="EMBL" id="JAQNDM010000002">
    <property type="protein sequence ID" value="MDC0708744.1"/>
    <property type="molecule type" value="Genomic_DNA"/>
</dbReference>
<keyword evidence="2" id="KW-0378">Hydrolase</keyword>
<evidence type="ECO:0000313" key="2">
    <source>
        <dbReference type="EMBL" id="MDC0708744.1"/>
    </source>
</evidence>
<keyword evidence="3" id="KW-1185">Reference proteome</keyword>
<dbReference type="GO" id="GO:0004519">
    <property type="term" value="F:endonuclease activity"/>
    <property type="evidence" value="ECO:0007669"/>
    <property type="project" value="UniProtKB-KW"/>
</dbReference>
<protein>
    <submittedName>
        <fullName evidence="2">HNH endonuclease</fullName>
    </submittedName>
</protein>
<dbReference type="RefSeq" id="WP_272136710.1">
    <property type="nucleotide sequence ID" value="NZ_JAQNDM010000002.1"/>
</dbReference>
<accession>A0ABT5D6Q4</accession>
<evidence type="ECO:0000313" key="3">
    <source>
        <dbReference type="Proteomes" id="UP001221838"/>
    </source>
</evidence>
<evidence type="ECO:0000259" key="1">
    <source>
        <dbReference type="Pfam" id="PF01844"/>
    </source>
</evidence>
<sequence>MRPIDRGIPQTYPSNWAALTQKQRDHLTFHHGVVIRGYIARAQYAISKLTSQLAASAPAVVGGTRKRRRSVAATTPNKKAKITVTPWGAIDQLHAEFVALNNEYIRIEQAGPANLDDDCVALRTRLQNFVAKVKETVKSLKDSSYGKSRRDLVTRLGQYCSYCELPIATSLAVEHMLPKSDFPLRSLAWSNFLLSCAMCNSFKSDKPPRLLASQLIMEGAPESKIVEKVLDAYFWPSEENYNNFLDEFQYTLQKVAYNDDGTLVRAEPIDNSAIASWIFSGAIKFIEDSGTGVTVSVNEELEEVLAADCGGANTTILTPALHAILQKYRLTLDINSPDITFAVKSPRLIEIIEKRVFTLDLSKLRDNNYLYSLQEGRRVLAEFSKDKPLFSSKEIRESARRVRMQILSGNVPDEVLQKLAEPQYAVQAGADFIQVEADRKETIITVKKRFHLLLDLDQSIFSLRRGQQFDVELRIVPVGSHRLVKKALIDDLKLNIVEAAKYGNKLTDRRMIKRTRAFVTALETISRWGLAVGNKAQEDAMRAAIAETVLATGFWTVWWWTYSRFIAVPPDREPLQADLLDTLRFVGTQSPVGAV</sequence>
<dbReference type="Gene3D" id="1.10.30.50">
    <property type="match status" value="1"/>
</dbReference>
<dbReference type="Pfam" id="PF01844">
    <property type="entry name" value="HNH"/>
    <property type="match status" value="1"/>
</dbReference>
<feature type="domain" description="HNH" evidence="1">
    <location>
        <begin position="160"/>
        <end position="205"/>
    </location>
</feature>
<dbReference type="Proteomes" id="UP001221838">
    <property type="component" value="Unassembled WGS sequence"/>
</dbReference>
<proteinExistence type="predicted"/>
<reference evidence="2 3" key="1">
    <citation type="submission" date="2022-11" db="EMBL/GenBank/DDBJ databases">
        <title>Minimal conservation of predation-associated metabolite biosynthetic gene clusters underscores biosynthetic potential of Myxococcota including descriptions for ten novel species: Archangium lansinium sp. nov., Myxococcus landrumus sp. nov., Nannocystis bai.</title>
        <authorList>
            <person name="Ahearne A."/>
            <person name="Stevens C."/>
            <person name="Dowd S."/>
        </authorList>
    </citation>
    <scope>NUCLEOTIDE SEQUENCE [LARGE SCALE GENOMIC DNA]</scope>
    <source>
        <strain evidence="2 3">NCWAL01</strain>
    </source>
</reference>
<keyword evidence="2" id="KW-0540">Nuclease</keyword>
<name>A0ABT5D6Q4_9BACT</name>
<dbReference type="InterPro" id="IPR002711">
    <property type="entry name" value="HNH"/>
</dbReference>
<organism evidence="2 3">
    <name type="scientific">Stigmatella ashevillensis</name>
    <dbReference type="NCBI Taxonomy" id="2995309"/>
    <lineage>
        <taxon>Bacteria</taxon>
        <taxon>Pseudomonadati</taxon>
        <taxon>Myxococcota</taxon>
        <taxon>Myxococcia</taxon>
        <taxon>Myxococcales</taxon>
        <taxon>Cystobacterineae</taxon>
        <taxon>Archangiaceae</taxon>
        <taxon>Stigmatella</taxon>
    </lineage>
</organism>